<dbReference type="InterPro" id="IPR046825">
    <property type="entry name" value="PDH_C"/>
</dbReference>
<accession>A0A381XFR5</accession>
<dbReference type="SUPFAM" id="SSF48179">
    <property type="entry name" value="6-phosphogluconate dehydrogenase C-terminal domain-like"/>
    <property type="match status" value="1"/>
</dbReference>
<dbReference type="Pfam" id="PF02153">
    <property type="entry name" value="PDH_N"/>
    <property type="match status" value="1"/>
</dbReference>
<dbReference type="PROSITE" id="PS51176">
    <property type="entry name" value="PDH_ADH"/>
    <property type="match status" value="1"/>
</dbReference>
<dbReference type="GO" id="GO:0008977">
    <property type="term" value="F:prephenate dehydrogenase (NAD+) activity"/>
    <property type="evidence" value="ECO:0007669"/>
    <property type="project" value="InterPro"/>
</dbReference>
<dbReference type="InterPro" id="IPR036291">
    <property type="entry name" value="NAD(P)-bd_dom_sf"/>
</dbReference>
<dbReference type="Gene3D" id="1.10.3660.10">
    <property type="entry name" value="6-phosphogluconate dehydrogenase C-terminal like domain"/>
    <property type="match status" value="1"/>
</dbReference>
<dbReference type="InterPro" id="IPR050812">
    <property type="entry name" value="Preph/Arog_dehydrog"/>
</dbReference>
<dbReference type="Pfam" id="PF20463">
    <property type="entry name" value="PDH_C"/>
    <property type="match status" value="1"/>
</dbReference>
<dbReference type="PANTHER" id="PTHR21363">
    <property type="entry name" value="PREPHENATE DEHYDROGENASE"/>
    <property type="match status" value="1"/>
</dbReference>
<evidence type="ECO:0000313" key="3">
    <source>
        <dbReference type="EMBL" id="SVA63460.1"/>
    </source>
</evidence>
<dbReference type="InterPro" id="IPR046826">
    <property type="entry name" value="PDH_N"/>
</dbReference>
<dbReference type="InterPro" id="IPR003099">
    <property type="entry name" value="Prephen_DH"/>
</dbReference>
<sequence>MIGSSILRGSFNRKISKKVFVYEKSKKNISKIKKINSKAIILKKLDNKISDIDFVILSTPMSQYEKIIPYLNNFLSKKSIITDVGSTKQNVIKLKNKKLNKSLDWILSHPISGSEVSGPEYGTKNLFLNKWCIIVSDKNKYKVKKVIRFWKKLGSKVILMDPVEHDKIFSLTSHLPHLIAYNLIKTAQDFQKKHKKNVIKFSAGGLRDFSRIAASNEIMWRDVFFNNRKNMINAINIFIKNLNSFKKNILNLEDKNLRKKLINSKKVRKQIIDLKQDVSKPDFGRE</sequence>
<gene>
    <name evidence="3" type="ORF">METZ01_LOCUS116314</name>
</gene>
<evidence type="ECO:0000259" key="2">
    <source>
        <dbReference type="PROSITE" id="PS51176"/>
    </source>
</evidence>
<dbReference type="PANTHER" id="PTHR21363:SF0">
    <property type="entry name" value="PREPHENATE DEHYDROGENASE [NADP(+)]"/>
    <property type="match status" value="1"/>
</dbReference>
<dbReference type="GO" id="GO:0004665">
    <property type="term" value="F:prephenate dehydrogenase (NADP+) activity"/>
    <property type="evidence" value="ECO:0007669"/>
    <property type="project" value="InterPro"/>
</dbReference>
<dbReference type="EMBL" id="UINC01014983">
    <property type="protein sequence ID" value="SVA63460.1"/>
    <property type="molecule type" value="Genomic_DNA"/>
</dbReference>
<reference evidence="3" key="1">
    <citation type="submission" date="2018-05" db="EMBL/GenBank/DDBJ databases">
        <authorList>
            <person name="Lanie J.A."/>
            <person name="Ng W.-L."/>
            <person name="Kazmierczak K.M."/>
            <person name="Andrzejewski T.M."/>
            <person name="Davidsen T.M."/>
            <person name="Wayne K.J."/>
            <person name="Tettelin H."/>
            <person name="Glass J.I."/>
            <person name="Rusch D."/>
            <person name="Podicherti R."/>
            <person name="Tsui H.-C.T."/>
            <person name="Winkler M.E."/>
        </authorList>
    </citation>
    <scope>NUCLEOTIDE SEQUENCE</scope>
</reference>
<evidence type="ECO:0000256" key="1">
    <source>
        <dbReference type="ARBA" id="ARBA00023002"/>
    </source>
</evidence>
<proteinExistence type="predicted"/>
<dbReference type="GO" id="GO:0006571">
    <property type="term" value="P:tyrosine biosynthetic process"/>
    <property type="evidence" value="ECO:0007669"/>
    <property type="project" value="InterPro"/>
</dbReference>
<dbReference type="SUPFAM" id="SSF51735">
    <property type="entry name" value="NAD(P)-binding Rossmann-fold domains"/>
    <property type="match status" value="1"/>
</dbReference>
<protein>
    <recommendedName>
        <fullName evidence="2">Prephenate/arogenate dehydrogenase domain-containing protein</fullName>
    </recommendedName>
</protein>
<name>A0A381XFR5_9ZZZZ</name>
<keyword evidence="1" id="KW-0560">Oxidoreductase</keyword>
<feature type="domain" description="Prephenate/arogenate dehydrogenase" evidence="2">
    <location>
        <begin position="1"/>
        <end position="279"/>
    </location>
</feature>
<dbReference type="AlphaFoldDB" id="A0A381XFR5"/>
<dbReference type="Gene3D" id="3.40.50.720">
    <property type="entry name" value="NAD(P)-binding Rossmann-like Domain"/>
    <property type="match status" value="1"/>
</dbReference>
<dbReference type="InterPro" id="IPR008927">
    <property type="entry name" value="6-PGluconate_DH-like_C_sf"/>
</dbReference>
<organism evidence="3">
    <name type="scientific">marine metagenome</name>
    <dbReference type="NCBI Taxonomy" id="408172"/>
    <lineage>
        <taxon>unclassified sequences</taxon>
        <taxon>metagenomes</taxon>
        <taxon>ecological metagenomes</taxon>
    </lineage>
</organism>
<dbReference type="GO" id="GO:0070403">
    <property type="term" value="F:NAD+ binding"/>
    <property type="evidence" value="ECO:0007669"/>
    <property type="project" value="InterPro"/>
</dbReference>